<gene>
    <name evidence="1" type="ORF">A3G33_05745</name>
</gene>
<proteinExistence type="predicted"/>
<sequence length="305" mass="33940">MTKKKAFWAILIVLLVFAREGRTEVPAADLEKNLSIAKNQFKGLNDRFKALDALQGTKNPQFTSVLLKIIQRKNESKAIMGRAFQLLETTGGPEAAGKLKQILLSPQLPSKTRELALYTLSRRDPAGIKKELLQIVENIKEPSPLRTLAVAELNSNPDDAFLNIAGKIIRNKKEPDIMRASALSVLEQTAFFIDDPSALTNIIRDSAAGESFRQSAFEIASKLLPATEIQTLLTELCSNKKNPIEMRRYALNQLEHSKDSSILSYFKDLLVNETDAAFAADLRNLIAQLEKPEEEKTPSKPSPKK</sequence>
<organism evidence="1 2">
    <name type="scientific">Candidatus Danuiimicrobium aquiferis</name>
    <dbReference type="NCBI Taxonomy" id="1801832"/>
    <lineage>
        <taxon>Bacteria</taxon>
        <taxon>Pseudomonadati</taxon>
        <taxon>Candidatus Omnitrophota</taxon>
        <taxon>Candidatus Danuiimicrobium</taxon>
    </lineage>
</organism>
<accession>A0A1G1L368</accession>
<name>A0A1G1L368_9BACT</name>
<protein>
    <recommendedName>
        <fullName evidence="3">HEAT repeat domain-containing protein</fullName>
    </recommendedName>
</protein>
<dbReference type="AlphaFoldDB" id="A0A1G1L368"/>
<comment type="caution">
    <text evidence="1">The sequence shown here is derived from an EMBL/GenBank/DDBJ whole genome shotgun (WGS) entry which is preliminary data.</text>
</comment>
<evidence type="ECO:0000313" key="1">
    <source>
        <dbReference type="EMBL" id="OGW99574.1"/>
    </source>
</evidence>
<dbReference type="EMBL" id="MHFR01000003">
    <property type="protein sequence ID" value="OGW99574.1"/>
    <property type="molecule type" value="Genomic_DNA"/>
</dbReference>
<dbReference type="Proteomes" id="UP000178187">
    <property type="component" value="Unassembled WGS sequence"/>
</dbReference>
<dbReference type="InterPro" id="IPR011030">
    <property type="entry name" value="Lipovitellin_superhlx_dom"/>
</dbReference>
<dbReference type="Gene3D" id="1.25.10.20">
    <property type="entry name" value="Vitellinogen, superhelical"/>
    <property type="match status" value="1"/>
</dbReference>
<evidence type="ECO:0000313" key="2">
    <source>
        <dbReference type="Proteomes" id="UP000178187"/>
    </source>
</evidence>
<reference evidence="1 2" key="1">
    <citation type="journal article" date="2016" name="Nat. Commun.">
        <title>Thousands of microbial genomes shed light on interconnected biogeochemical processes in an aquifer system.</title>
        <authorList>
            <person name="Anantharaman K."/>
            <person name="Brown C.T."/>
            <person name="Hug L.A."/>
            <person name="Sharon I."/>
            <person name="Castelle C.J."/>
            <person name="Probst A.J."/>
            <person name="Thomas B.C."/>
            <person name="Singh A."/>
            <person name="Wilkins M.J."/>
            <person name="Karaoz U."/>
            <person name="Brodie E.L."/>
            <person name="Williams K.H."/>
            <person name="Hubbard S.S."/>
            <person name="Banfield J.F."/>
        </authorList>
    </citation>
    <scope>NUCLEOTIDE SEQUENCE [LARGE SCALE GENOMIC DNA]</scope>
</reference>
<evidence type="ECO:0008006" key="3">
    <source>
        <dbReference type="Google" id="ProtNLM"/>
    </source>
</evidence>
<dbReference type="SUPFAM" id="SSF48431">
    <property type="entry name" value="Lipovitellin-phosvitin complex, superhelical domain"/>
    <property type="match status" value="1"/>
</dbReference>